<sequence length="429" mass="47732">MAKSTLNPMETYRREQKKKEVKKHRAERQKEKKEKLKSMDSVALKEQLKLLERQMAVNTSTDGPSRKRKQELEDTLRAVAKRQKEMEEEKNEHREKLTGASIRPAMSMTELMQRNREKFENPENSIYYHPTLNPFGAPPPGKPQMYRHAPQPVCPMALSGNNGHGRYGQDRHPERPQQRKFLDGPPVPKIERRFQRPPPAKMQHPRASAIRPGKRPPLPLDPPPPGTIQVPCRPPLPSGAIPVRPPPPPPALTQSTATISMPPAMLLRQPGQEMLSSLVPSASTAAVDDDQQEAAAAVDDDQQEAADEDKVMALYPATDEHDTRDERVVDEDAAERRAQVCSLVPVALRVHRQVPPVTPSSTAIVGRAPSISARCRTVPAPCTSVLQPALSKTGIAPSLPRRTTTTTATANVSMSKEYDSFIEDMKELL</sequence>
<feature type="compositionally biased region" description="Basic and acidic residues" evidence="1">
    <location>
        <begin position="167"/>
        <end position="182"/>
    </location>
</feature>
<keyword evidence="4" id="KW-1185">Reference proteome</keyword>
<dbReference type="InterPro" id="IPR019007">
    <property type="entry name" value="Wbp11/ELF5/Saf1_N"/>
</dbReference>
<organism evidence="3 4">
    <name type="scientific">Hyaloperonospora brassicae</name>
    <name type="common">Brassica downy mildew</name>
    <name type="synonym">Peronospora brassicae</name>
    <dbReference type="NCBI Taxonomy" id="162125"/>
    <lineage>
        <taxon>Eukaryota</taxon>
        <taxon>Sar</taxon>
        <taxon>Stramenopiles</taxon>
        <taxon>Oomycota</taxon>
        <taxon>Peronosporomycetes</taxon>
        <taxon>Peronosporales</taxon>
        <taxon>Peronosporaceae</taxon>
        <taxon>Hyaloperonospora</taxon>
    </lineage>
</organism>
<feature type="compositionally biased region" description="Basic and acidic residues" evidence="1">
    <location>
        <begin position="28"/>
        <end position="38"/>
    </location>
</feature>
<evidence type="ECO:0000256" key="1">
    <source>
        <dbReference type="SAM" id="MobiDB-lite"/>
    </source>
</evidence>
<dbReference type="Proteomes" id="UP001162031">
    <property type="component" value="Unassembled WGS sequence"/>
</dbReference>
<protein>
    <recommendedName>
        <fullName evidence="2">Wbp11/ELF5/Saf1 N-terminal domain-containing protein</fullName>
    </recommendedName>
</protein>
<feature type="compositionally biased region" description="Basic and acidic residues" evidence="1">
    <location>
        <begin position="70"/>
        <end position="97"/>
    </location>
</feature>
<feature type="region of interest" description="Disordered" evidence="1">
    <location>
        <begin position="130"/>
        <end position="256"/>
    </location>
</feature>
<evidence type="ECO:0000313" key="4">
    <source>
        <dbReference type="Proteomes" id="UP001162031"/>
    </source>
</evidence>
<feature type="compositionally biased region" description="Acidic residues" evidence="1">
    <location>
        <begin position="287"/>
        <end position="307"/>
    </location>
</feature>
<dbReference type="AlphaFoldDB" id="A0AAV0UG26"/>
<evidence type="ECO:0000313" key="3">
    <source>
        <dbReference type="EMBL" id="CAI5735313.1"/>
    </source>
</evidence>
<reference evidence="3" key="1">
    <citation type="submission" date="2022-12" db="EMBL/GenBank/DDBJ databases">
        <authorList>
            <person name="Webb A."/>
        </authorList>
    </citation>
    <scope>NUCLEOTIDE SEQUENCE</scope>
    <source>
        <strain evidence="3">Hp1</strain>
    </source>
</reference>
<accession>A0AAV0UG26</accession>
<proteinExistence type="predicted"/>
<feature type="region of interest" description="Disordered" evidence="1">
    <location>
        <begin position="282"/>
        <end position="308"/>
    </location>
</feature>
<feature type="region of interest" description="Disordered" evidence="1">
    <location>
        <begin position="1"/>
        <end position="40"/>
    </location>
</feature>
<dbReference type="EMBL" id="CANTFL010001260">
    <property type="protein sequence ID" value="CAI5735313.1"/>
    <property type="molecule type" value="Genomic_DNA"/>
</dbReference>
<gene>
    <name evidence="3" type="ORF">HBR001_LOCUS6449</name>
</gene>
<dbReference type="Pfam" id="PF09429">
    <property type="entry name" value="Wbp11"/>
    <property type="match status" value="1"/>
</dbReference>
<name>A0AAV0UG26_HYABA</name>
<feature type="region of interest" description="Disordered" evidence="1">
    <location>
        <begin position="54"/>
        <end position="107"/>
    </location>
</feature>
<feature type="compositionally biased region" description="Pro residues" evidence="1">
    <location>
        <begin position="215"/>
        <end position="251"/>
    </location>
</feature>
<evidence type="ECO:0000259" key="2">
    <source>
        <dbReference type="Pfam" id="PF09429"/>
    </source>
</evidence>
<comment type="caution">
    <text evidence="3">The sequence shown here is derived from an EMBL/GenBank/DDBJ whole genome shotgun (WGS) entry which is preliminary data.</text>
</comment>
<dbReference type="GO" id="GO:0006396">
    <property type="term" value="P:RNA processing"/>
    <property type="evidence" value="ECO:0007669"/>
    <property type="project" value="InterPro"/>
</dbReference>
<feature type="domain" description="Wbp11/ELF5/Saf1 N-terminal" evidence="2">
    <location>
        <begin position="5"/>
        <end position="81"/>
    </location>
</feature>